<comment type="caution">
    <text evidence="4">The sequence shown here is derived from an EMBL/GenBank/DDBJ whole genome shotgun (WGS) entry which is preliminary data.</text>
</comment>
<evidence type="ECO:0000256" key="2">
    <source>
        <dbReference type="ARBA" id="ARBA00022801"/>
    </source>
</evidence>
<dbReference type="GO" id="GO:0005737">
    <property type="term" value="C:cytoplasm"/>
    <property type="evidence" value="ECO:0007669"/>
    <property type="project" value="TreeGrafter"/>
</dbReference>
<gene>
    <name evidence="4" type="ORF">H171_1575</name>
</gene>
<dbReference type="Proteomes" id="UP000231092">
    <property type="component" value="Unassembled WGS sequence"/>
</dbReference>
<dbReference type="Pfam" id="PF00884">
    <property type="entry name" value="Sulfatase"/>
    <property type="match status" value="1"/>
</dbReference>
<accession>A0A2M8Z3T2</accession>
<dbReference type="GO" id="GO:0046872">
    <property type="term" value="F:metal ion binding"/>
    <property type="evidence" value="ECO:0007669"/>
    <property type="project" value="UniProtKB-KW"/>
</dbReference>
<proteinExistence type="predicted"/>
<organism evidence="4 5">
    <name type="scientific">[Clostridium] celerecrescens 18A</name>
    <dbReference type="NCBI Taxonomy" id="1286362"/>
    <lineage>
        <taxon>Bacteria</taxon>
        <taxon>Bacillati</taxon>
        <taxon>Bacillota</taxon>
        <taxon>Clostridia</taxon>
        <taxon>Lachnospirales</taxon>
        <taxon>Lachnospiraceae</taxon>
        <taxon>Lacrimispora</taxon>
    </lineage>
</organism>
<name>A0A2M8Z3T2_9FIRM</name>
<dbReference type="SUPFAM" id="SSF53649">
    <property type="entry name" value="Alkaline phosphatase-like"/>
    <property type="match status" value="1"/>
</dbReference>
<evidence type="ECO:0000256" key="1">
    <source>
        <dbReference type="ARBA" id="ARBA00022723"/>
    </source>
</evidence>
<dbReference type="RefSeq" id="WP_100304623.1">
    <property type="nucleotide sequence ID" value="NZ_PGET01000001.1"/>
</dbReference>
<dbReference type="Gene3D" id="3.40.720.10">
    <property type="entry name" value="Alkaline Phosphatase, subunit A"/>
    <property type="match status" value="1"/>
</dbReference>
<reference evidence="4 5" key="1">
    <citation type="submission" date="2017-11" db="EMBL/GenBank/DDBJ databases">
        <title>Understudied soil microbes with underappreciated capabilities: Untangling the Clostridium saccharolyticum group.</title>
        <authorList>
            <person name="Leschine S."/>
        </authorList>
    </citation>
    <scope>NUCLEOTIDE SEQUENCE [LARGE SCALE GENOMIC DNA]</scope>
    <source>
        <strain evidence="4 5">18A</strain>
    </source>
</reference>
<dbReference type="CDD" id="cd16027">
    <property type="entry name" value="SGSH"/>
    <property type="match status" value="1"/>
</dbReference>
<dbReference type="GO" id="GO:0008484">
    <property type="term" value="F:sulfuric ester hydrolase activity"/>
    <property type="evidence" value="ECO:0007669"/>
    <property type="project" value="TreeGrafter"/>
</dbReference>
<dbReference type="PANTHER" id="PTHR45953:SF1">
    <property type="entry name" value="IDURONATE 2-SULFATASE"/>
    <property type="match status" value="1"/>
</dbReference>
<protein>
    <submittedName>
        <fullName evidence="4">Arylsulfatase A-like enzyme</fullName>
    </submittedName>
</protein>
<feature type="domain" description="Sulfatase N-terminal" evidence="3">
    <location>
        <begin position="3"/>
        <end position="288"/>
    </location>
</feature>
<keyword evidence="1" id="KW-0479">Metal-binding</keyword>
<evidence type="ECO:0000259" key="3">
    <source>
        <dbReference type="Pfam" id="PF00884"/>
    </source>
</evidence>
<evidence type="ECO:0000313" key="4">
    <source>
        <dbReference type="EMBL" id="PJJ28087.1"/>
    </source>
</evidence>
<dbReference type="InterPro" id="IPR017850">
    <property type="entry name" value="Alkaline_phosphatase_core_sf"/>
</dbReference>
<dbReference type="PANTHER" id="PTHR45953">
    <property type="entry name" value="IDURONATE 2-SULFATASE"/>
    <property type="match status" value="1"/>
</dbReference>
<dbReference type="AlphaFoldDB" id="A0A2M8Z3T2"/>
<evidence type="ECO:0000313" key="5">
    <source>
        <dbReference type="Proteomes" id="UP000231092"/>
    </source>
</evidence>
<dbReference type="EMBL" id="PGET01000001">
    <property type="protein sequence ID" value="PJJ28087.1"/>
    <property type="molecule type" value="Genomic_DNA"/>
</dbReference>
<keyword evidence="2" id="KW-0378">Hydrolase</keyword>
<sequence>MKNVLYIHTHDSGRVLSPYGYKVPTPNMESFSRTAAVFRNAYCAGPTCSPSRAAMLTSTYPHQNGMLGLAQRGFTMDYSKHLVHYLNENGYNTVLCGIQHEAGWYLDRKLGAAEIGYQEELTTDNSGYSQEELVDWDKENARKVCRWLKNYNKKQPFFLSYGMYATHRRFPDKIDDDIDPEYALPPYPIPDTRETRNDFAGYLMSVKCADACFGQVISCLKEEGLWENTIILFTTDHGLPNPFSKCTLFDSGIGVNLMLRSPGALANGTVADSLVSHMDVFPTLCELLELEKPEYLEGKSMVPLLTGEKEEIRSDVFAEINFHTSYEPARCVRTKRYKYIRFYDTAYLKINQSNIDESMTKDYFLKQDLESQTKYEEALYDLLYDPGERNNLAYNGEYASVLKDMSHRLLVYQEDTGDPILKGEITIKPEWKINRKECKTASSKNPEDYVSFGK</sequence>
<dbReference type="InterPro" id="IPR000917">
    <property type="entry name" value="Sulfatase_N"/>
</dbReference>
<dbReference type="OrthoDB" id="279611at2"/>